<dbReference type="PROSITE" id="PS50103">
    <property type="entry name" value="ZF_C3H1"/>
    <property type="match status" value="1"/>
</dbReference>
<keyword evidence="8" id="KW-0508">mRNA splicing</keyword>
<evidence type="ECO:0000259" key="10">
    <source>
        <dbReference type="PROSITE" id="PS50089"/>
    </source>
</evidence>
<feature type="compositionally biased region" description="Polar residues" evidence="9">
    <location>
        <begin position="87"/>
        <end position="99"/>
    </location>
</feature>
<dbReference type="GO" id="GO:0034247">
    <property type="term" value="P:snoRNA splicing"/>
    <property type="evidence" value="ECO:0007669"/>
    <property type="project" value="TreeGrafter"/>
</dbReference>
<keyword evidence="5 7" id="KW-0863">Zinc-finger</keyword>
<dbReference type="EMBL" id="ML977150">
    <property type="protein sequence ID" value="KAF1988096.1"/>
    <property type="molecule type" value="Genomic_DNA"/>
</dbReference>
<dbReference type="GO" id="GO:0003677">
    <property type="term" value="F:DNA binding"/>
    <property type="evidence" value="ECO:0007669"/>
    <property type="project" value="UniProtKB-UniRule"/>
</dbReference>
<protein>
    <recommendedName>
        <fullName evidence="8">Pre-mRNA-splicing factor CWC24</fullName>
    </recommendedName>
</protein>
<gene>
    <name evidence="12" type="ORF">K402DRAFT_298189</name>
</gene>
<sequence length="331" mass="35974">DTAATADVPVVFKKRSAKSKANMRKRPATPPPASDSDEDYSSQDEAGARQIKRRRKNPVIAASSNGGSKTTTDLSSTHYAADRSTVIAPSNDATKQSNWYDEEATDAFSERNLLGKTRTKPSTDLTTTAEDAPSGTYKGAANYSNFIQKNPNAPAKKIMGPQKASTNVRMITLTDYAPDVCKDYKQTGFCGFGDSCKFLHAREDYAQGWALDRDWEVSGGAKKGPTVVGSANRTGSKDDAGENEADAKMLDKIPFACVICKKDYTRPVVTKCGHYFCESCALQRYRKKPDCVVCGAGTGGTFSKAKNLQKLLDRKKERAERLKAEGEDVEG</sequence>
<evidence type="ECO:0000256" key="1">
    <source>
        <dbReference type="ARBA" id="ARBA00003777"/>
    </source>
</evidence>
<dbReference type="GO" id="GO:0005684">
    <property type="term" value="C:U2-type spliceosomal complex"/>
    <property type="evidence" value="ECO:0007669"/>
    <property type="project" value="TreeGrafter"/>
</dbReference>
<feature type="non-terminal residue" evidence="12">
    <location>
        <position position="331"/>
    </location>
</feature>
<reference evidence="12" key="1">
    <citation type="journal article" date="2020" name="Stud. Mycol.">
        <title>101 Dothideomycetes genomes: a test case for predicting lifestyles and emergence of pathogens.</title>
        <authorList>
            <person name="Haridas S."/>
            <person name="Albert R."/>
            <person name="Binder M."/>
            <person name="Bloem J."/>
            <person name="Labutti K."/>
            <person name="Salamov A."/>
            <person name="Andreopoulos B."/>
            <person name="Baker S."/>
            <person name="Barry K."/>
            <person name="Bills G."/>
            <person name="Bluhm B."/>
            <person name="Cannon C."/>
            <person name="Castanera R."/>
            <person name="Culley D."/>
            <person name="Daum C."/>
            <person name="Ezra D."/>
            <person name="Gonzalez J."/>
            <person name="Henrissat B."/>
            <person name="Kuo A."/>
            <person name="Liang C."/>
            <person name="Lipzen A."/>
            <person name="Lutzoni F."/>
            <person name="Magnuson J."/>
            <person name="Mondo S."/>
            <person name="Nolan M."/>
            <person name="Ohm R."/>
            <person name="Pangilinan J."/>
            <person name="Park H.-J."/>
            <person name="Ramirez L."/>
            <person name="Alfaro M."/>
            <person name="Sun H."/>
            <person name="Tritt A."/>
            <person name="Yoshinaga Y."/>
            <person name="Zwiers L.-H."/>
            <person name="Turgeon B."/>
            <person name="Goodwin S."/>
            <person name="Spatafora J."/>
            <person name="Crous P."/>
            <person name="Grigoriev I."/>
        </authorList>
    </citation>
    <scope>NUCLEOTIDE SEQUENCE</scope>
    <source>
        <strain evidence="12">CBS 113979</strain>
    </source>
</reference>
<comment type="function">
    <text evidence="1 8">Involved in pre-mRNA splicing.</text>
</comment>
<dbReference type="GO" id="GO:0008270">
    <property type="term" value="F:zinc ion binding"/>
    <property type="evidence" value="ECO:0007669"/>
    <property type="project" value="UniProtKB-KW"/>
</dbReference>
<evidence type="ECO:0000256" key="7">
    <source>
        <dbReference type="PROSITE-ProRule" id="PRU00723"/>
    </source>
</evidence>
<dbReference type="SUPFAM" id="SSF90229">
    <property type="entry name" value="CCCH zinc finger"/>
    <property type="match status" value="1"/>
</dbReference>
<proteinExistence type="inferred from homology"/>
<evidence type="ECO:0000256" key="5">
    <source>
        <dbReference type="ARBA" id="ARBA00022771"/>
    </source>
</evidence>
<dbReference type="InterPro" id="IPR013083">
    <property type="entry name" value="Znf_RING/FYVE/PHD"/>
</dbReference>
<dbReference type="InterPro" id="IPR027370">
    <property type="entry name" value="Znf-RING_euk"/>
</dbReference>
<dbReference type="PROSITE" id="PS50089">
    <property type="entry name" value="ZF_RING_2"/>
    <property type="match status" value="1"/>
</dbReference>
<keyword evidence="8" id="KW-0238">DNA-binding</keyword>
<evidence type="ECO:0000256" key="4">
    <source>
        <dbReference type="ARBA" id="ARBA00022723"/>
    </source>
</evidence>
<dbReference type="AlphaFoldDB" id="A0A6G1H4E6"/>
<keyword evidence="6 7" id="KW-0862">Zinc</keyword>
<dbReference type="Pfam" id="PF13445">
    <property type="entry name" value="zf-RING_UBOX"/>
    <property type="match status" value="1"/>
</dbReference>
<evidence type="ECO:0000256" key="2">
    <source>
        <dbReference type="ARBA" id="ARBA00009161"/>
    </source>
</evidence>
<feature type="region of interest" description="Disordered" evidence="9">
    <location>
        <begin position="1"/>
        <end position="99"/>
    </location>
</feature>
<dbReference type="InterPro" id="IPR017907">
    <property type="entry name" value="Znf_RING_CS"/>
</dbReference>
<keyword evidence="8" id="KW-0507">mRNA processing</keyword>
<dbReference type="SMART" id="SM00356">
    <property type="entry name" value="ZnF_C3H1"/>
    <property type="match status" value="1"/>
</dbReference>
<feature type="non-terminal residue" evidence="12">
    <location>
        <position position="1"/>
    </location>
</feature>
<dbReference type="InterPro" id="IPR039971">
    <property type="entry name" value="CWC24-like"/>
</dbReference>
<dbReference type="PANTHER" id="PTHR12930">
    <property type="entry name" value="ZINC FINGER PROTEIN 183"/>
    <property type="match status" value="1"/>
</dbReference>
<evidence type="ECO:0000256" key="9">
    <source>
        <dbReference type="SAM" id="MobiDB-lite"/>
    </source>
</evidence>
<dbReference type="CDD" id="cd16539">
    <property type="entry name" value="RING-HC_RNF113A_B"/>
    <property type="match status" value="1"/>
</dbReference>
<dbReference type="InterPro" id="IPR001841">
    <property type="entry name" value="Znf_RING"/>
</dbReference>
<dbReference type="PROSITE" id="PS00518">
    <property type="entry name" value="ZF_RING_1"/>
    <property type="match status" value="1"/>
</dbReference>
<feature type="zinc finger region" description="C3H1-type" evidence="7">
    <location>
        <begin position="175"/>
        <end position="203"/>
    </location>
</feature>
<feature type="domain" description="RING-type" evidence="10">
    <location>
        <begin position="257"/>
        <end position="294"/>
    </location>
</feature>
<evidence type="ECO:0000259" key="11">
    <source>
        <dbReference type="PROSITE" id="PS50103"/>
    </source>
</evidence>
<evidence type="ECO:0000313" key="13">
    <source>
        <dbReference type="Proteomes" id="UP000800041"/>
    </source>
</evidence>
<dbReference type="Proteomes" id="UP000800041">
    <property type="component" value="Unassembled WGS sequence"/>
</dbReference>
<dbReference type="PANTHER" id="PTHR12930:SF0">
    <property type="entry name" value="RING FINGER PROTEIN 113B"/>
    <property type="match status" value="1"/>
</dbReference>
<evidence type="ECO:0000313" key="12">
    <source>
        <dbReference type="EMBL" id="KAF1988096.1"/>
    </source>
</evidence>
<dbReference type="Pfam" id="PF00642">
    <property type="entry name" value="zf-CCCH"/>
    <property type="match status" value="1"/>
</dbReference>
<comment type="similarity">
    <text evidence="2 8">Belongs to the CWC24 family.</text>
</comment>
<feature type="compositionally biased region" description="Polar residues" evidence="9">
    <location>
        <begin position="62"/>
        <end position="78"/>
    </location>
</feature>
<dbReference type="Gene3D" id="3.30.40.10">
    <property type="entry name" value="Zinc/RING finger domain, C3HC4 (zinc finger)"/>
    <property type="match status" value="1"/>
</dbReference>
<evidence type="ECO:0000256" key="8">
    <source>
        <dbReference type="RuleBase" id="RU367110"/>
    </source>
</evidence>
<keyword evidence="8" id="KW-0747">Spliceosome</keyword>
<dbReference type="InterPro" id="IPR036855">
    <property type="entry name" value="Znf_CCCH_sf"/>
</dbReference>
<dbReference type="OrthoDB" id="25761at2759"/>
<comment type="subcellular location">
    <subcellularLocation>
        <location evidence="8">Nucleus</location>
    </subcellularLocation>
</comment>
<keyword evidence="4 7" id="KW-0479">Metal-binding</keyword>
<dbReference type="InterPro" id="IPR000571">
    <property type="entry name" value="Znf_CCCH"/>
</dbReference>
<feature type="domain" description="C3H1-type" evidence="11">
    <location>
        <begin position="175"/>
        <end position="203"/>
    </location>
</feature>
<evidence type="ECO:0000256" key="6">
    <source>
        <dbReference type="ARBA" id="ARBA00022833"/>
    </source>
</evidence>
<feature type="region of interest" description="Disordered" evidence="9">
    <location>
        <begin position="222"/>
        <end position="243"/>
    </location>
</feature>
<keyword evidence="13" id="KW-1185">Reference proteome</keyword>
<evidence type="ECO:0000256" key="3">
    <source>
        <dbReference type="ARBA" id="ARBA00011524"/>
    </source>
</evidence>
<name>A0A6G1H4E6_9PEZI</name>
<accession>A0A6G1H4E6</accession>
<feature type="compositionally biased region" description="Basic residues" evidence="9">
    <location>
        <begin position="12"/>
        <end position="27"/>
    </location>
</feature>
<dbReference type="SMART" id="SM00184">
    <property type="entry name" value="RING"/>
    <property type="match status" value="1"/>
</dbReference>
<keyword evidence="8" id="KW-0539">Nucleus</keyword>
<organism evidence="12 13">
    <name type="scientific">Aulographum hederae CBS 113979</name>
    <dbReference type="NCBI Taxonomy" id="1176131"/>
    <lineage>
        <taxon>Eukaryota</taxon>
        <taxon>Fungi</taxon>
        <taxon>Dikarya</taxon>
        <taxon>Ascomycota</taxon>
        <taxon>Pezizomycotina</taxon>
        <taxon>Dothideomycetes</taxon>
        <taxon>Pleosporomycetidae</taxon>
        <taxon>Aulographales</taxon>
        <taxon>Aulographaceae</taxon>
    </lineage>
</organism>
<dbReference type="GO" id="GO:0006397">
    <property type="term" value="P:mRNA processing"/>
    <property type="evidence" value="ECO:0007669"/>
    <property type="project" value="UniProtKB-KW"/>
</dbReference>
<comment type="subunit">
    <text evidence="3 8">Associated with the spliceosome.</text>
</comment>
<dbReference type="FunFam" id="3.30.40.10:FF:000045">
    <property type="entry name" value="RING finger protein 113A"/>
    <property type="match status" value="1"/>
</dbReference>
<dbReference type="SUPFAM" id="SSF57850">
    <property type="entry name" value="RING/U-box"/>
    <property type="match status" value="1"/>
</dbReference>